<accession>A0A562TS05</accession>
<name>A0A562TS05_9SPHI</name>
<gene>
    <name evidence="2" type="ORF">JN11_04121</name>
</gene>
<evidence type="ECO:0000313" key="2">
    <source>
        <dbReference type="EMBL" id="TWI95846.1"/>
    </source>
</evidence>
<feature type="transmembrane region" description="Helical" evidence="1">
    <location>
        <begin position="79"/>
        <end position="102"/>
    </location>
</feature>
<evidence type="ECO:0000313" key="3">
    <source>
        <dbReference type="Proteomes" id="UP000317010"/>
    </source>
</evidence>
<proteinExistence type="predicted"/>
<reference evidence="2 3" key="1">
    <citation type="submission" date="2019-07" db="EMBL/GenBank/DDBJ databases">
        <title>Genomic Encyclopedia of Archaeal and Bacterial Type Strains, Phase II (KMG-II): from individual species to whole genera.</title>
        <authorList>
            <person name="Goeker M."/>
        </authorList>
    </citation>
    <scope>NUCLEOTIDE SEQUENCE [LARGE SCALE GENOMIC DNA]</scope>
    <source>
        <strain evidence="2 3">ATCC BAA-1854</strain>
    </source>
</reference>
<keyword evidence="1" id="KW-0812">Transmembrane</keyword>
<evidence type="ECO:0000256" key="1">
    <source>
        <dbReference type="SAM" id="Phobius"/>
    </source>
</evidence>
<keyword evidence="1" id="KW-1133">Transmembrane helix</keyword>
<comment type="caution">
    <text evidence="2">The sequence shown here is derived from an EMBL/GenBank/DDBJ whole genome shotgun (WGS) entry which is preliminary data.</text>
</comment>
<organism evidence="2 3">
    <name type="scientific">Mucilaginibacter frigoritolerans</name>
    <dbReference type="NCBI Taxonomy" id="652788"/>
    <lineage>
        <taxon>Bacteria</taxon>
        <taxon>Pseudomonadati</taxon>
        <taxon>Bacteroidota</taxon>
        <taxon>Sphingobacteriia</taxon>
        <taxon>Sphingobacteriales</taxon>
        <taxon>Sphingobacteriaceae</taxon>
        <taxon>Mucilaginibacter</taxon>
    </lineage>
</organism>
<protein>
    <submittedName>
        <fullName evidence="2">Uncharacterized protein</fullName>
    </submittedName>
</protein>
<keyword evidence="3" id="KW-1185">Reference proteome</keyword>
<dbReference type="OrthoDB" id="772995at2"/>
<dbReference type="Proteomes" id="UP000317010">
    <property type="component" value="Unassembled WGS sequence"/>
</dbReference>
<dbReference type="AlphaFoldDB" id="A0A562TS05"/>
<keyword evidence="1" id="KW-0472">Membrane</keyword>
<sequence length="104" mass="12336">MSQVSEIKCPTCSEWSKWTNKVDEKCPNCHAYFNHGRVQYEEEKRITTERIKKNSYLITKDTDDPVVNMLKQFINWLRWTTFYGISAIYFVIAIMVVVYGLVML</sequence>
<dbReference type="RefSeq" id="WP_144915536.1">
    <property type="nucleotide sequence ID" value="NZ_VLLI01000014.1"/>
</dbReference>
<dbReference type="EMBL" id="VLLI01000014">
    <property type="protein sequence ID" value="TWI95846.1"/>
    <property type="molecule type" value="Genomic_DNA"/>
</dbReference>